<evidence type="ECO:0000313" key="1">
    <source>
        <dbReference type="EMBL" id="EAS02320.1"/>
    </source>
</evidence>
<organism evidence="1 2">
    <name type="scientific">Tetrahymena thermophila (strain SB210)</name>
    <dbReference type="NCBI Taxonomy" id="312017"/>
    <lineage>
        <taxon>Eukaryota</taxon>
        <taxon>Sar</taxon>
        <taxon>Alveolata</taxon>
        <taxon>Ciliophora</taxon>
        <taxon>Intramacronucleata</taxon>
        <taxon>Oligohymenophorea</taxon>
        <taxon>Hymenostomatida</taxon>
        <taxon>Tetrahymenina</taxon>
        <taxon>Tetrahymenidae</taxon>
        <taxon>Tetrahymena</taxon>
    </lineage>
</organism>
<gene>
    <name evidence="1" type="ORF">TTHERM_00624390</name>
</gene>
<evidence type="ECO:0000313" key="2">
    <source>
        <dbReference type="Proteomes" id="UP000009168"/>
    </source>
</evidence>
<dbReference type="GeneID" id="7828542"/>
<proteinExistence type="predicted"/>
<dbReference type="HOGENOM" id="CLU_406835_0_0_1"/>
<dbReference type="InParanoid" id="Q240U4"/>
<protein>
    <submittedName>
        <fullName evidence="1">Uncharacterized protein</fullName>
    </submittedName>
</protein>
<dbReference type="AlphaFoldDB" id="Q240U4"/>
<sequence>MSNIECLVHNSSPIMFICLDNNCRQKLFCFKCCQQFRKEHSFVKFTDFMQNLEALSNNNFILDQYQISANSTQQQQKEDFQSTFITKSNTPQNETKASQQQEESLIQQCFQGINNQLRRDIVKEESEKIKQNLQLIYIEYIDELFDNAIQEFAKSLEKTRQTINNQLIEYLENTLNTDTVFSNQSDNKVAQIILEINKASNYQQLNESLINLHQGQLHLQINQEKIAGKLGDLNQKLDEFFAQIQNRITFGLNSCVNVLQTKQVNSATAAAIKKLFQSNIIQKNQPGEYKFSLRQPKNYNSILQSQITQQSSMINSGYNSSNQGNSQRISFRIKNQNQKKIDNFLSLSPTTQLQKTKSNSIMITQGNKITPTKRVKQITTEPSQISPHTQHQLQLQNTFLVKKKSTFHSKEEETNDLKKFFTSQSRDETCVTKQQQKKQNQSNGQLIQQKLQDGTLIQQMKINPNKILSFKIGQSNLEKPLQFFQNDYKVQQEDYVYRDQQKKQLDQSAFSNTSQQLQQSKQVSQLQLLKKTPKNQNLINYKIEAIQVLDPQFDDTLIQNSMIDENSKTQEKNQSLFSQFQSNLNNNCVENIQNFNYFKRNSNQIQHVVDNQKQNIKQKSVTESCSLVIINQSENLIDCQEENDIIFSLKDQSGVQVQNTYFTNNNNFSQNIKQVN</sequence>
<name>Q240U4_TETTS</name>
<keyword evidence="2" id="KW-1185">Reference proteome</keyword>
<dbReference type="OMA" id="YEMISEV"/>
<accession>Q240U4</accession>
<dbReference type="RefSeq" id="XP_001022565.1">
    <property type="nucleotide sequence ID" value="XM_001022565.2"/>
</dbReference>
<dbReference type="KEGG" id="tet:TTHERM_00624390"/>
<reference evidence="2" key="1">
    <citation type="journal article" date="2006" name="PLoS Biol.">
        <title>Macronuclear genome sequence of the ciliate Tetrahymena thermophila, a model eukaryote.</title>
        <authorList>
            <person name="Eisen J.A."/>
            <person name="Coyne R.S."/>
            <person name="Wu M."/>
            <person name="Wu D."/>
            <person name="Thiagarajan M."/>
            <person name="Wortman J.R."/>
            <person name="Badger J.H."/>
            <person name="Ren Q."/>
            <person name="Amedeo P."/>
            <person name="Jones K.M."/>
            <person name="Tallon L.J."/>
            <person name="Delcher A.L."/>
            <person name="Salzberg S.L."/>
            <person name="Silva J.C."/>
            <person name="Haas B.J."/>
            <person name="Majoros W.H."/>
            <person name="Farzad M."/>
            <person name="Carlton J.M."/>
            <person name="Smith R.K. Jr."/>
            <person name="Garg J."/>
            <person name="Pearlman R.E."/>
            <person name="Karrer K.M."/>
            <person name="Sun L."/>
            <person name="Manning G."/>
            <person name="Elde N.C."/>
            <person name="Turkewitz A.P."/>
            <person name="Asai D.J."/>
            <person name="Wilkes D.E."/>
            <person name="Wang Y."/>
            <person name="Cai H."/>
            <person name="Collins K."/>
            <person name="Stewart B.A."/>
            <person name="Lee S.R."/>
            <person name="Wilamowska K."/>
            <person name="Weinberg Z."/>
            <person name="Ruzzo W.L."/>
            <person name="Wloga D."/>
            <person name="Gaertig J."/>
            <person name="Frankel J."/>
            <person name="Tsao C.-C."/>
            <person name="Gorovsky M.A."/>
            <person name="Keeling P.J."/>
            <person name="Waller R.F."/>
            <person name="Patron N.J."/>
            <person name="Cherry J.M."/>
            <person name="Stover N.A."/>
            <person name="Krieger C.J."/>
            <person name="del Toro C."/>
            <person name="Ryder H.F."/>
            <person name="Williamson S.C."/>
            <person name="Barbeau R.A."/>
            <person name="Hamilton E.P."/>
            <person name="Orias E."/>
        </authorList>
    </citation>
    <scope>NUCLEOTIDE SEQUENCE [LARGE SCALE GENOMIC DNA]</scope>
    <source>
        <strain evidence="2">SB210</strain>
    </source>
</reference>
<dbReference type="Proteomes" id="UP000009168">
    <property type="component" value="Unassembled WGS sequence"/>
</dbReference>
<dbReference type="EMBL" id="GG662540">
    <property type="protein sequence ID" value="EAS02320.1"/>
    <property type="molecule type" value="Genomic_DNA"/>
</dbReference>